<dbReference type="GO" id="GO:0006282">
    <property type="term" value="P:regulation of DNA repair"/>
    <property type="evidence" value="ECO:0007669"/>
    <property type="project" value="UniProtKB-UniRule"/>
</dbReference>
<comment type="subcellular location">
    <subcellularLocation>
        <location evidence="1 5">Cytoplasm</location>
    </subcellularLocation>
</comment>
<name>A0AAN2BJ77_9GAMM</name>
<keyword evidence="10" id="KW-1185">Reference proteome</keyword>
<dbReference type="PANTHER" id="PTHR33602">
    <property type="entry name" value="REGULATORY PROTEIN RECX FAMILY PROTEIN"/>
    <property type="match status" value="1"/>
</dbReference>
<evidence type="ECO:0000256" key="4">
    <source>
        <dbReference type="ARBA" id="ARBA00022490"/>
    </source>
</evidence>
<dbReference type="Gene3D" id="1.10.10.10">
    <property type="entry name" value="Winged helix-like DNA-binding domain superfamily/Winged helix DNA-binding domain"/>
    <property type="match status" value="3"/>
</dbReference>
<comment type="function">
    <text evidence="5">Modulates RecA activity.</text>
</comment>
<feature type="domain" description="RecX second three-helical" evidence="6">
    <location>
        <begin position="63"/>
        <end position="99"/>
    </location>
</feature>
<protein>
    <recommendedName>
        <fullName evidence="3 5">Regulatory protein RecX</fullName>
    </recommendedName>
</protein>
<dbReference type="KEGG" id="marq:MARGE09_P0893"/>
<evidence type="ECO:0000256" key="5">
    <source>
        <dbReference type="HAMAP-Rule" id="MF_01114"/>
    </source>
</evidence>
<dbReference type="EMBL" id="AP023086">
    <property type="protein sequence ID" value="BCD96693.1"/>
    <property type="molecule type" value="Genomic_DNA"/>
</dbReference>
<accession>A0AAN2BJ77</accession>
<dbReference type="AlphaFoldDB" id="A0AAN2BJ77"/>
<proteinExistence type="inferred from homology"/>
<evidence type="ECO:0000259" key="7">
    <source>
        <dbReference type="Pfam" id="PF21981"/>
    </source>
</evidence>
<comment type="similarity">
    <text evidence="2 5">Belongs to the RecX family.</text>
</comment>
<keyword evidence="4 5" id="KW-0963">Cytoplasm</keyword>
<feature type="domain" description="RecX first three-helical" evidence="8">
    <location>
        <begin position="16"/>
        <end position="55"/>
    </location>
</feature>
<sequence length="166" mass="19590">MNDPKATQPENFRDLYNKAIELLARREHSQAELREKLKRKFECTDADIAQVLARLVELGYQCDQRFAVAFTRERLYRGLGERRIIQELKFKGINASIGEAILAEQAQGDFAAEILIERTWRKKFKAIPQDQKERAKQYRFLQYRGFGGDDISRLFERLKCMPDDDW</sequence>
<dbReference type="InterPro" id="IPR003783">
    <property type="entry name" value="Regulatory_RecX"/>
</dbReference>
<evidence type="ECO:0000259" key="8">
    <source>
        <dbReference type="Pfam" id="PF21982"/>
    </source>
</evidence>
<dbReference type="GO" id="GO:0005737">
    <property type="term" value="C:cytoplasm"/>
    <property type="evidence" value="ECO:0007669"/>
    <property type="project" value="UniProtKB-SubCell"/>
</dbReference>
<dbReference type="RefSeq" id="WP_236986184.1">
    <property type="nucleotide sequence ID" value="NZ_AP023086.1"/>
</dbReference>
<dbReference type="InterPro" id="IPR053925">
    <property type="entry name" value="RecX_HTH_3rd"/>
</dbReference>
<evidence type="ECO:0000313" key="9">
    <source>
        <dbReference type="EMBL" id="BCD96693.1"/>
    </source>
</evidence>
<evidence type="ECO:0000256" key="1">
    <source>
        <dbReference type="ARBA" id="ARBA00004496"/>
    </source>
</evidence>
<gene>
    <name evidence="5" type="primary">recX</name>
    <name evidence="9" type="ORF">MARGE09_P0893</name>
</gene>
<dbReference type="Proteomes" id="UP001320119">
    <property type="component" value="Chromosome"/>
</dbReference>
<evidence type="ECO:0000259" key="6">
    <source>
        <dbReference type="Pfam" id="PF02631"/>
    </source>
</evidence>
<dbReference type="Pfam" id="PF21981">
    <property type="entry name" value="RecX_HTH3"/>
    <property type="match status" value="1"/>
</dbReference>
<dbReference type="Pfam" id="PF21982">
    <property type="entry name" value="RecX_HTH1"/>
    <property type="match status" value="1"/>
</dbReference>
<dbReference type="PANTHER" id="PTHR33602:SF1">
    <property type="entry name" value="REGULATORY PROTEIN RECX FAMILY PROTEIN"/>
    <property type="match status" value="1"/>
</dbReference>
<dbReference type="InterPro" id="IPR053926">
    <property type="entry name" value="RecX_HTH_1st"/>
</dbReference>
<feature type="domain" description="RecX third three-helical" evidence="7">
    <location>
        <begin position="116"/>
        <end position="153"/>
    </location>
</feature>
<dbReference type="Pfam" id="PF02631">
    <property type="entry name" value="RecX_HTH2"/>
    <property type="match status" value="1"/>
</dbReference>
<dbReference type="HAMAP" id="MF_01114">
    <property type="entry name" value="RecX"/>
    <property type="match status" value="1"/>
</dbReference>
<evidence type="ECO:0000256" key="3">
    <source>
        <dbReference type="ARBA" id="ARBA00018111"/>
    </source>
</evidence>
<reference evidence="9 10" key="1">
    <citation type="journal article" date="2022" name="IScience">
        <title>An ultrasensitive nanofiber-based assay for enzymatic hydrolysis and deep-sea microbial degradation of cellulose.</title>
        <authorList>
            <person name="Tsudome M."/>
            <person name="Tachioka M."/>
            <person name="Miyazaki M."/>
            <person name="Uchimura K."/>
            <person name="Tsuda M."/>
            <person name="Takaki Y."/>
            <person name="Deguchi S."/>
        </authorList>
    </citation>
    <scope>NUCLEOTIDE SEQUENCE [LARGE SCALE GENOMIC DNA]</scope>
    <source>
        <strain evidence="9 10">GE09</strain>
    </source>
</reference>
<organism evidence="9 10">
    <name type="scientific">Marinagarivorans cellulosilyticus</name>
    <dbReference type="NCBI Taxonomy" id="2721545"/>
    <lineage>
        <taxon>Bacteria</taxon>
        <taxon>Pseudomonadati</taxon>
        <taxon>Pseudomonadota</taxon>
        <taxon>Gammaproteobacteria</taxon>
        <taxon>Cellvibrionales</taxon>
        <taxon>Cellvibrionaceae</taxon>
        <taxon>Marinagarivorans</taxon>
    </lineage>
</organism>
<evidence type="ECO:0000256" key="2">
    <source>
        <dbReference type="ARBA" id="ARBA00009695"/>
    </source>
</evidence>
<dbReference type="InterPro" id="IPR036388">
    <property type="entry name" value="WH-like_DNA-bd_sf"/>
</dbReference>
<evidence type="ECO:0000313" key="10">
    <source>
        <dbReference type="Proteomes" id="UP001320119"/>
    </source>
</evidence>
<dbReference type="InterPro" id="IPR053924">
    <property type="entry name" value="RecX_HTH_2nd"/>
</dbReference>